<gene>
    <name evidence="3" type="ORF">QQ008_13475</name>
</gene>
<dbReference type="EMBL" id="JAUJEA010000004">
    <property type="protein sequence ID" value="MDN5202391.1"/>
    <property type="molecule type" value="Genomic_DNA"/>
</dbReference>
<evidence type="ECO:0000256" key="2">
    <source>
        <dbReference type="SAM" id="SignalP"/>
    </source>
</evidence>
<protein>
    <recommendedName>
        <fullName evidence="5">DUF4890 domain-containing protein</fullName>
    </recommendedName>
</protein>
<name>A0ABT8KNV4_9BACT</name>
<feature type="chain" id="PRO_5046981605" description="DUF4890 domain-containing protein" evidence="2">
    <location>
        <begin position="24"/>
        <end position="126"/>
    </location>
</feature>
<feature type="region of interest" description="Disordered" evidence="1">
    <location>
        <begin position="68"/>
        <end position="94"/>
    </location>
</feature>
<evidence type="ECO:0008006" key="5">
    <source>
        <dbReference type="Google" id="ProtNLM"/>
    </source>
</evidence>
<organism evidence="3 4">
    <name type="scientific">Splendidivirga corallicola</name>
    <dbReference type="NCBI Taxonomy" id="3051826"/>
    <lineage>
        <taxon>Bacteria</taxon>
        <taxon>Pseudomonadati</taxon>
        <taxon>Bacteroidota</taxon>
        <taxon>Cytophagia</taxon>
        <taxon>Cytophagales</taxon>
        <taxon>Splendidivirgaceae</taxon>
        <taxon>Splendidivirga</taxon>
    </lineage>
</organism>
<keyword evidence="2" id="KW-0732">Signal</keyword>
<dbReference type="RefSeq" id="WP_346752415.1">
    <property type="nucleotide sequence ID" value="NZ_JAUJEA010000004.1"/>
</dbReference>
<accession>A0ABT8KNV4</accession>
<reference evidence="3" key="1">
    <citation type="submission" date="2023-06" db="EMBL/GenBank/DDBJ databases">
        <title>Genomic of Parafulvivirga corallium.</title>
        <authorList>
            <person name="Wang G."/>
        </authorList>
    </citation>
    <scope>NUCLEOTIDE SEQUENCE</scope>
    <source>
        <strain evidence="3">BMA10</strain>
    </source>
</reference>
<evidence type="ECO:0000313" key="4">
    <source>
        <dbReference type="Proteomes" id="UP001172082"/>
    </source>
</evidence>
<feature type="signal peptide" evidence="2">
    <location>
        <begin position="1"/>
        <end position="23"/>
    </location>
</feature>
<comment type="caution">
    <text evidence="3">The sequence shown here is derived from an EMBL/GenBank/DDBJ whole genome shotgun (WGS) entry which is preliminary data.</text>
</comment>
<keyword evidence="4" id="KW-1185">Reference proteome</keyword>
<dbReference type="Proteomes" id="UP001172082">
    <property type="component" value="Unassembled WGS sequence"/>
</dbReference>
<evidence type="ECO:0000256" key="1">
    <source>
        <dbReference type="SAM" id="MobiDB-lite"/>
    </source>
</evidence>
<sequence>MKNIKITALTLFVFGLMIQTSYAQNRQRLTPEERSERETSQIFASITTLSEEQKDQVKEISLKYSKSMSETMQNNRGDREAMRSAMQSLRSEKDKELKEVFTEEQFAQYEKLRKEAGDRRRGRRNG</sequence>
<proteinExistence type="predicted"/>
<evidence type="ECO:0000313" key="3">
    <source>
        <dbReference type="EMBL" id="MDN5202391.1"/>
    </source>
</evidence>